<feature type="region of interest" description="Disordered" evidence="1">
    <location>
        <begin position="1"/>
        <end position="49"/>
    </location>
</feature>
<proteinExistence type="predicted"/>
<accession>A0A9N9G594</accession>
<reference evidence="2" key="1">
    <citation type="submission" date="2021-06" db="EMBL/GenBank/DDBJ databases">
        <authorList>
            <person name="Kallberg Y."/>
            <person name="Tangrot J."/>
            <person name="Rosling A."/>
        </authorList>
    </citation>
    <scope>NUCLEOTIDE SEQUENCE</scope>
    <source>
        <strain evidence="2">CL551</strain>
    </source>
</reference>
<comment type="caution">
    <text evidence="2">The sequence shown here is derived from an EMBL/GenBank/DDBJ whole genome shotgun (WGS) entry which is preliminary data.</text>
</comment>
<gene>
    <name evidence="2" type="ORF">AMORRO_LOCUS6967</name>
</gene>
<feature type="compositionally biased region" description="Polar residues" evidence="1">
    <location>
        <begin position="1"/>
        <end position="22"/>
    </location>
</feature>
<evidence type="ECO:0000313" key="3">
    <source>
        <dbReference type="Proteomes" id="UP000789342"/>
    </source>
</evidence>
<feature type="compositionally biased region" description="Basic and acidic residues" evidence="1">
    <location>
        <begin position="24"/>
        <end position="42"/>
    </location>
</feature>
<organism evidence="2 3">
    <name type="scientific">Acaulospora morrowiae</name>
    <dbReference type="NCBI Taxonomy" id="94023"/>
    <lineage>
        <taxon>Eukaryota</taxon>
        <taxon>Fungi</taxon>
        <taxon>Fungi incertae sedis</taxon>
        <taxon>Mucoromycota</taxon>
        <taxon>Glomeromycotina</taxon>
        <taxon>Glomeromycetes</taxon>
        <taxon>Diversisporales</taxon>
        <taxon>Acaulosporaceae</taxon>
        <taxon>Acaulospora</taxon>
    </lineage>
</organism>
<keyword evidence="3" id="KW-1185">Reference proteome</keyword>
<dbReference type="OrthoDB" id="2387030at2759"/>
<evidence type="ECO:0000256" key="1">
    <source>
        <dbReference type="SAM" id="MobiDB-lite"/>
    </source>
</evidence>
<dbReference type="EMBL" id="CAJVPV010004976">
    <property type="protein sequence ID" value="CAG8582406.1"/>
    <property type="molecule type" value="Genomic_DNA"/>
</dbReference>
<dbReference type="Proteomes" id="UP000789342">
    <property type="component" value="Unassembled WGS sequence"/>
</dbReference>
<evidence type="ECO:0000313" key="2">
    <source>
        <dbReference type="EMBL" id="CAG8582406.1"/>
    </source>
</evidence>
<protein>
    <submittedName>
        <fullName evidence="2">5881_t:CDS:1</fullName>
    </submittedName>
</protein>
<name>A0A9N9G594_9GLOM</name>
<sequence length="376" mass="41106">MSDSTNNQHQITIDDSYQTGGDLNNKKEESTKTTPLEGDHPPPYEFVSADSAPAYSAASTSTRIPAPVSGSNLEAQRIGTRPEDSPIVTRNMVAANVVALVVPQIVESAISKANNDACRNLNPVNENIIYYSYDPNVYTNFSIDSSDSYIQNGDLLVSRDLQNKTNATIWVQMAAPGRAPANVDFVPQQSSYLMRFHQSSGGSNFLGLFGMSASCIKVRVRLFLPQRMTSPQTQTVIQADNFDIQTLPNDVIYNQSLNIKSTNGDILVNRLYANNVTLNTRYGDIFGSIRSLKNAKITSRGSINMLMNVAPDATNYNISATAFGYVALQFNKSFAGKYEIITHDDYGINDSYGTVGDNGTGTLRVESRGRAIVRFA</sequence>
<dbReference type="AlphaFoldDB" id="A0A9N9G594"/>